<dbReference type="EMBL" id="LWDX02070985">
    <property type="protein sequence ID" value="OEL14150.1"/>
    <property type="molecule type" value="Genomic_DNA"/>
</dbReference>
<protein>
    <submittedName>
        <fullName evidence="2">Uncharacterized protein</fullName>
    </submittedName>
</protein>
<evidence type="ECO:0000313" key="3">
    <source>
        <dbReference type="Proteomes" id="UP000095767"/>
    </source>
</evidence>
<organism evidence="2 3">
    <name type="scientific">Dichanthelium oligosanthes</name>
    <dbReference type="NCBI Taxonomy" id="888268"/>
    <lineage>
        <taxon>Eukaryota</taxon>
        <taxon>Viridiplantae</taxon>
        <taxon>Streptophyta</taxon>
        <taxon>Embryophyta</taxon>
        <taxon>Tracheophyta</taxon>
        <taxon>Spermatophyta</taxon>
        <taxon>Magnoliopsida</taxon>
        <taxon>Liliopsida</taxon>
        <taxon>Poales</taxon>
        <taxon>Poaceae</taxon>
        <taxon>PACMAD clade</taxon>
        <taxon>Panicoideae</taxon>
        <taxon>Panicodae</taxon>
        <taxon>Paniceae</taxon>
        <taxon>Dichantheliinae</taxon>
        <taxon>Dichanthelium</taxon>
    </lineage>
</organism>
<keyword evidence="3" id="KW-1185">Reference proteome</keyword>
<accession>A0A1E5UMN5</accession>
<reference evidence="2 3" key="1">
    <citation type="submission" date="2016-09" db="EMBL/GenBank/DDBJ databases">
        <title>The draft genome of Dichanthelium oligosanthes: A C3 panicoid grass species.</title>
        <authorList>
            <person name="Studer A.J."/>
            <person name="Schnable J.C."/>
            <person name="Brutnell T.P."/>
        </authorList>
    </citation>
    <scope>NUCLEOTIDE SEQUENCE [LARGE SCALE GENOMIC DNA]</scope>
    <source>
        <strain evidence="3">cv. Kellogg 1175</strain>
        <tissue evidence="2">Leaf</tissue>
    </source>
</reference>
<feature type="compositionally biased region" description="Polar residues" evidence="1">
    <location>
        <begin position="114"/>
        <end position="129"/>
    </location>
</feature>
<evidence type="ECO:0000256" key="1">
    <source>
        <dbReference type="SAM" id="MobiDB-lite"/>
    </source>
</evidence>
<sequence>MHLDGPIRWPWAALGFSTAHRPTQVSAATTLATPQAEATASLKTQTPPRAPPSRLARIRGPLAGDAATTLPPPSRSPSPPPSSRPSLHLGSSKFDELMVMASAGLEGGDRRGATNDSSLQGANAESTDL</sequence>
<dbReference type="Proteomes" id="UP000095767">
    <property type="component" value="Unassembled WGS sequence"/>
</dbReference>
<feature type="compositionally biased region" description="Pro residues" evidence="1">
    <location>
        <begin position="70"/>
        <end position="83"/>
    </location>
</feature>
<comment type="caution">
    <text evidence="2">The sequence shown here is derived from an EMBL/GenBank/DDBJ whole genome shotgun (WGS) entry which is preliminary data.</text>
</comment>
<proteinExistence type="predicted"/>
<evidence type="ECO:0000313" key="2">
    <source>
        <dbReference type="EMBL" id="OEL14150.1"/>
    </source>
</evidence>
<dbReference type="AlphaFoldDB" id="A0A1E5UMN5"/>
<feature type="region of interest" description="Disordered" evidence="1">
    <location>
        <begin position="32"/>
        <end position="129"/>
    </location>
</feature>
<feature type="compositionally biased region" description="Polar residues" evidence="1">
    <location>
        <begin position="32"/>
        <end position="47"/>
    </location>
</feature>
<name>A0A1E5UMN5_9POAL</name>
<gene>
    <name evidence="2" type="ORF">BAE44_0024833</name>
</gene>